<dbReference type="Proteomes" id="UP001205998">
    <property type="component" value="Unassembled WGS sequence"/>
</dbReference>
<keyword evidence="6" id="KW-1185">Reference proteome</keyword>
<dbReference type="FunFam" id="3.40.50.300:FF:002049">
    <property type="entry name" value="Si:ch73-170d6.2"/>
    <property type="match status" value="1"/>
</dbReference>
<sequence length="557" mass="63632">MSNNMEDKIKNDNNYTKISTGNPSLYQLNLKDTGKDDLCKKDFGNTSLTCSNKTIMLLGATGSGKSTLINGMINYIMGVEWTDTCRFKLIDEQTNKTQAESQTSEVTAYQIHHQNSFQVPYSITIIDTPGFGDTRGIAQDKEITEKIRKFFSDKDGVVALDAVCFVVQSALARLTQTQKYIFEAILSIFGKDIANNITIMITFADGQKPPVLEAIEAADIPCVKKEDGTLLYFKFNNSALFAQTKVVDDEDNFDEMFWKMGKGSMKRFFNHLETMESKSLQLTKEVLSERKQLEAVVDGVQPLIQTGLSKLEEIRMTSAALEQNQNVIKENENFEYEVEVEKSKKIDLENGKFVTNCHGCNFTCHYPCYIKEDRKKYSCSAMKDGECTVCPGHCIWNVHHNMPYRFETELIKEKRTYANLKKQYEVALGKNMTIEKIIQQLEDEYEDVQEQVMQLNDKLAKSLSRLKEIALRPDPLSTPDYIELLIESEKLTAKEGYLKRIAELEEIKKRALILQKVDKGIPLAEHERKYSVKKTVTQRFIGMFNDMTKWCSTVMGK</sequence>
<dbReference type="InterPro" id="IPR006703">
    <property type="entry name" value="G_AIG1"/>
</dbReference>
<evidence type="ECO:0000256" key="3">
    <source>
        <dbReference type="SAM" id="Coils"/>
    </source>
</evidence>
<comment type="caution">
    <text evidence="5">The sequence shown here is derived from an EMBL/GenBank/DDBJ whole genome shotgun (WGS) entry which is preliminary data.</text>
</comment>
<feature type="coiled-coil region" evidence="3">
    <location>
        <begin position="431"/>
        <end position="465"/>
    </location>
</feature>
<keyword evidence="2" id="KW-0547">Nucleotide-binding</keyword>
<proteinExistence type="inferred from homology"/>
<dbReference type="EMBL" id="MU574226">
    <property type="protein sequence ID" value="KAI5610288.1"/>
    <property type="molecule type" value="Genomic_DNA"/>
</dbReference>
<organism evidence="5 6">
    <name type="scientific">Silurus asotus</name>
    <name type="common">Amur catfish</name>
    <name type="synonym">Parasilurus asotus</name>
    <dbReference type="NCBI Taxonomy" id="30991"/>
    <lineage>
        <taxon>Eukaryota</taxon>
        <taxon>Metazoa</taxon>
        <taxon>Chordata</taxon>
        <taxon>Craniata</taxon>
        <taxon>Vertebrata</taxon>
        <taxon>Euteleostomi</taxon>
        <taxon>Actinopterygii</taxon>
        <taxon>Neopterygii</taxon>
        <taxon>Teleostei</taxon>
        <taxon>Ostariophysi</taxon>
        <taxon>Siluriformes</taxon>
        <taxon>Siluridae</taxon>
        <taxon>Silurus</taxon>
    </lineage>
</organism>
<comment type="similarity">
    <text evidence="1">Belongs to the TRAFAC class TrmE-Era-EngA-EngB-Septin-like GTPase superfamily. AIG1/Toc34/Toc159-like paraseptin GTPase family. IAN subfamily.</text>
</comment>
<dbReference type="PANTHER" id="PTHR32046:SF14">
    <property type="match status" value="1"/>
</dbReference>
<evidence type="ECO:0000256" key="1">
    <source>
        <dbReference type="ARBA" id="ARBA00008535"/>
    </source>
</evidence>
<dbReference type="GO" id="GO:0005525">
    <property type="term" value="F:GTP binding"/>
    <property type="evidence" value="ECO:0007669"/>
    <property type="project" value="InterPro"/>
</dbReference>
<gene>
    <name evidence="5" type="ORF">C0J50_5111</name>
</gene>
<keyword evidence="3" id="KW-0175">Coiled coil</keyword>
<dbReference type="SUPFAM" id="SSF52540">
    <property type="entry name" value="P-loop containing nucleoside triphosphate hydrolases"/>
    <property type="match status" value="1"/>
</dbReference>
<reference evidence="5" key="1">
    <citation type="submission" date="2018-07" db="EMBL/GenBank/DDBJ databases">
        <title>Comparative genomics of catfishes provides insights into carnivory and benthic adaptation.</title>
        <authorList>
            <person name="Zhang Y."/>
            <person name="Wang D."/>
            <person name="Peng Z."/>
            <person name="Zheng S."/>
            <person name="Shao F."/>
            <person name="Tao W."/>
        </authorList>
    </citation>
    <scope>NUCLEOTIDE SEQUENCE</scope>
    <source>
        <strain evidence="5">Chongqing</strain>
    </source>
</reference>
<evidence type="ECO:0000259" key="4">
    <source>
        <dbReference type="Pfam" id="PF04548"/>
    </source>
</evidence>
<protein>
    <recommendedName>
        <fullName evidence="4">AIG1-type G domain-containing protein</fullName>
    </recommendedName>
</protein>
<dbReference type="Gene3D" id="3.40.50.300">
    <property type="entry name" value="P-loop containing nucleotide triphosphate hydrolases"/>
    <property type="match status" value="1"/>
</dbReference>
<evidence type="ECO:0000313" key="5">
    <source>
        <dbReference type="EMBL" id="KAI5610288.1"/>
    </source>
</evidence>
<accession>A0AAD5FBU9</accession>
<dbReference type="PANTHER" id="PTHR32046">
    <property type="entry name" value="G DOMAIN-CONTAINING PROTEIN"/>
    <property type="match status" value="1"/>
</dbReference>
<feature type="domain" description="AIG1-type G" evidence="4">
    <location>
        <begin position="53"/>
        <end position="206"/>
    </location>
</feature>
<dbReference type="InterPro" id="IPR027417">
    <property type="entry name" value="P-loop_NTPase"/>
</dbReference>
<name>A0AAD5FBU9_SILAS</name>
<dbReference type="AlphaFoldDB" id="A0AAD5FBU9"/>
<evidence type="ECO:0000256" key="2">
    <source>
        <dbReference type="ARBA" id="ARBA00022741"/>
    </source>
</evidence>
<evidence type="ECO:0000313" key="6">
    <source>
        <dbReference type="Proteomes" id="UP001205998"/>
    </source>
</evidence>
<dbReference type="Pfam" id="PF04548">
    <property type="entry name" value="AIG1"/>
    <property type="match status" value="1"/>
</dbReference>